<dbReference type="EMBL" id="CP010836">
    <property type="protein sequence ID" value="AJP71717.1"/>
    <property type="molecule type" value="Genomic_DNA"/>
</dbReference>
<dbReference type="SUPFAM" id="SSF56801">
    <property type="entry name" value="Acetyl-CoA synthetase-like"/>
    <property type="match status" value="1"/>
</dbReference>
<dbReference type="RefSeq" id="WP_044331480.1">
    <property type="nucleotide sequence ID" value="NZ_CP010836.1"/>
</dbReference>
<dbReference type="GO" id="GO:0016877">
    <property type="term" value="F:ligase activity, forming carbon-sulfur bonds"/>
    <property type="evidence" value="ECO:0007669"/>
    <property type="project" value="UniProtKB-ARBA"/>
</dbReference>
<name>A0A7U4J7K7_9SPHN</name>
<dbReference type="Pfam" id="PF13193">
    <property type="entry name" value="AMP-binding_C"/>
    <property type="match status" value="1"/>
</dbReference>
<feature type="domain" description="AMP-binding enzyme C-terminal" evidence="2">
    <location>
        <begin position="430"/>
        <end position="502"/>
    </location>
</feature>
<gene>
    <name evidence="3" type="ORF">TS85_07845</name>
</gene>
<feature type="domain" description="AMP-dependent synthetase/ligase" evidence="1">
    <location>
        <begin position="14"/>
        <end position="380"/>
    </location>
</feature>
<organism evidence="3 4">
    <name type="scientific">Sphingomonas hengshuiensis</name>
    <dbReference type="NCBI Taxonomy" id="1609977"/>
    <lineage>
        <taxon>Bacteria</taxon>
        <taxon>Pseudomonadati</taxon>
        <taxon>Pseudomonadota</taxon>
        <taxon>Alphaproteobacteria</taxon>
        <taxon>Sphingomonadales</taxon>
        <taxon>Sphingomonadaceae</taxon>
        <taxon>Sphingomonas</taxon>
    </lineage>
</organism>
<reference evidence="3 4" key="1">
    <citation type="journal article" date="2015" name="Int. J. Syst. Evol. Microbiol.">
        <title>Sphingomonas hengshuiensis sp. nov., isolated from lake wetland.</title>
        <authorList>
            <person name="Wei S."/>
            <person name="Wang T."/>
            <person name="Liu H."/>
            <person name="Zhang C."/>
            <person name="Guo J."/>
            <person name="Wang Q."/>
            <person name="Liang K."/>
            <person name="Zhang Z."/>
        </authorList>
    </citation>
    <scope>NUCLEOTIDE SEQUENCE [LARGE SCALE GENOMIC DNA]</scope>
    <source>
        <strain evidence="3 4">WHSC-8</strain>
    </source>
</reference>
<dbReference type="PANTHER" id="PTHR43767">
    <property type="entry name" value="LONG-CHAIN-FATTY-ACID--COA LIGASE"/>
    <property type="match status" value="1"/>
</dbReference>
<dbReference type="Gene3D" id="3.30.300.30">
    <property type="match status" value="1"/>
</dbReference>
<dbReference type="InterPro" id="IPR020845">
    <property type="entry name" value="AMP-binding_CS"/>
</dbReference>
<dbReference type="InterPro" id="IPR042099">
    <property type="entry name" value="ANL_N_sf"/>
</dbReference>
<protein>
    <submittedName>
        <fullName evidence="3">AMP-dependent synthetase</fullName>
    </submittedName>
</protein>
<dbReference type="Gene3D" id="3.40.50.12780">
    <property type="entry name" value="N-terminal domain of ligase-like"/>
    <property type="match status" value="1"/>
</dbReference>
<dbReference type="PROSITE" id="PS00455">
    <property type="entry name" value="AMP_BINDING"/>
    <property type="match status" value="1"/>
</dbReference>
<evidence type="ECO:0000259" key="2">
    <source>
        <dbReference type="Pfam" id="PF13193"/>
    </source>
</evidence>
<accession>A0A7U4J7K7</accession>
<evidence type="ECO:0000313" key="3">
    <source>
        <dbReference type="EMBL" id="AJP71717.1"/>
    </source>
</evidence>
<sequence>MRSIDYFDRGHDLDPHRPALIDVASDERLTFAEVKLRTERIAAALYAAGFANQQPIALYGTNSAAIMIALLAIWRANGIWVPVNTRNAVDANAAYLNYVRCKWMFYHSSMATDVAALRQAVPTLTRFVCLDRALGEDPSLEEFVATTGGTTLPDFSDPFGAPDDVVGLFPTGGTTGPSKGVVVTNSGWGTMLETLGTAVAGKTDDPVSLVVAPITHAAGPVALGTLALGATQVILPGFDAAQVLETIAAHRVTHMYLPPTALYVLLGAPELGRHDVSSLRFFILVGSPVSPEKLRQAVEAFGPCMCQAYGQVESPMITTWLPPETVAAAAAGVHPERLASCGRPTRSVQVAIMDDAGALLPDGERGEIVVRGLLVSKEYFDLPDATAEARTFGWHHTGDVAYRDAHGFFYIVDRKKDMVVTGGFNVFTAEVEAAVTELAEVRECAVIGVPHEKWGEAVHAIVVADGIDAATIIAHAKARLGGVKAPKSVTFVTEIARTPAGKMDKKALRADHWRGDRLVN</sequence>
<dbReference type="KEGG" id="sphi:TS85_07845"/>
<dbReference type="Pfam" id="PF00501">
    <property type="entry name" value="AMP-binding"/>
    <property type="match status" value="1"/>
</dbReference>
<dbReference type="InterPro" id="IPR045851">
    <property type="entry name" value="AMP-bd_C_sf"/>
</dbReference>
<dbReference type="PANTHER" id="PTHR43767:SF7">
    <property type="entry name" value="MEDIUM_LONG-CHAIN-FATTY-ACID--COA LIGASE FADD8"/>
    <property type="match status" value="1"/>
</dbReference>
<dbReference type="AlphaFoldDB" id="A0A7U4J7K7"/>
<dbReference type="InterPro" id="IPR025110">
    <property type="entry name" value="AMP-bd_C"/>
</dbReference>
<keyword evidence="4" id="KW-1185">Reference proteome</keyword>
<dbReference type="InterPro" id="IPR000873">
    <property type="entry name" value="AMP-dep_synth/lig_dom"/>
</dbReference>
<evidence type="ECO:0000259" key="1">
    <source>
        <dbReference type="Pfam" id="PF00501"/>
    </source>
</evidence>
<dbReference type="OrthoDB" id="9803968at2"/>
<dbReference type="InterPro" id="IPR050237">
    <property type="entry name" value="ATP-dep_AMP-bd_enzyme"/>
</dbReference>
<reference evidence="3 4" key="2">
    <citation type="submission" date="2015-02" db="EMBL/GenBank/DDBJ databases">
        <title>The complete genome of Sphingomonas hengshuiensis sp. WHSC-8 isolated from soil of Hengshui Lake.</title>
        <authorList>
            <person name="Wei S."/>
            <person name="Guo J."/>
            <person name="Su C."/>
            <person name="Wu R."/>
            <person name="Zhang Z."/>
            <person name="Liang K."/>
            <person name="Li H."/>
            <person name="Wang T."/>
            <person name="Liu H."/>
            <person name="Zhang C."/>
            <person name="Li Z."/>
            <person name="Wang Q."/>
            <person name="Meng J."/>
        </authorList>
    </citation>
    <scope>NUCLEOTIDE SEQUENCE [LARGE SCALE GENOMIC DNA]</scope>
    <source>
        <strain evidence="3 4">WHSC-8</strain>
    </source>
</reference>
<evidence type="ECO:0000313" key="4">
    <source>
        <dbReference type="Proteomes" id="UP000032300"/>
    </source>
</evidence>
<proteinExistence type="predicted"/>
<dbReference type="Proteomes" id="UP000032300">
    <property type="component" value="Chromosome"/>
</dbReference>